<organism evidence="8 9">
    <name type="scientific">Convivina intestini</name>
    <dbReference type="NCBI Taxonomy" id="1505726"/>
    <lineage>
        <taxon>Bacteria</taxon>
        <taxon>Bacillati</taxon>
        <taxon>Bacillota</taxon>
        <taxon>Bacilli</taxon>
        <taxon>Lactobacillales</taxon>
        <taxon>Lactobacillaceae</taxon>
        <taxon>Convivina</taxon>
    </lineage>
</organism>
<dbReference type="InterPro" id="IPR052524">
    <property type="entry name" value="MFS_Cyanate_Porter"/>
</dbReference>
<feature type="transmembrane region" description="Helical" evidence="6">
    <location>
        <begin position="96"/>
        <end position="118"/>
    </location>
</feature>
<feature type="transmembrane region" description="Helical" evidence="6">
    <location>
        <begin position="156"/>
        <end position="176"/>
    </location>
</feature>
<keyword evidence="9" id="KW-1185">Reference proteome</keyword>
<proteinExistence type="predicted"/>
<feature type="transmembrane region" description="Helical" evidence="6">
    <location>
        <begin position="210"/>
        <end position="234"/>
    </location>
</feature>
<dbReference type="Proteomes" id="UP000245433">
    <property type="component" value="Unassembled WGS sequence"/>
</dbReference>
<sequence>MKNKWIFIISIIFFGTIMRSTFTTLPVVANDIANSLHIPLDQLGLLTSIPLVAFALVSPFVSKITDKFSIEKTLAFALVTVLIGSFIRIFNAPLLMLGTALIGVGIAFINVLLPAAIFEYAPDKIGPYTGIYSTLLMIMTSAFQIIAVPVADKVNWQGLVLLLTVVVLMSLVTWSLNIKINATVAPSQAQPQAHEHKAATINPWTNKYAWMLLIIAGLQSAIFYSLIAWMSVIAQRTGVSGSQSGLLVGLLSMVGIPFGMIIPNFISNSSFKTRRNAMISACFLWILGLALMNNHHISFVLWLVISSVLGAVGSIMFIYVITSYATRTKKPQESAALSGMAQSGGYLIACLIPWLYGLMFGMTQNWYVQNIIFILMLVVMIVLIYLFEREKTIFD</sequence>
<dbReference type="AlphaFoldDB" id="A0A2U1DC43"/>
<dbReference type="EMBL" id="QEKT01000002">
    <property type="protein sequence ID" value="PVY85237.1"/>
    <property type="molecule type" value="Genomic_DNA"/>
</dbReference>
<name>A0A2U1DC43_9LACO</name>
<evidence type="ECO:0000256" key="1">
    <source>
        <dbReference type="ARBA" id="ARBA00004651"/>
    </source>
</evidence>
<feature type="transmembrane region" description="Helical" evidence="6">
    <location>
        <begin position="73"/>
        <end position="90"/>
    </location>
</feature>
<dbReference type="InterPro" id="IPR020846">
    <property type="entry name" value="MFS_dom"/>
</dbReference>
<dbReference type="PANTHER" id="PTHR23523">
    <property type="match status" value="1"/>
</dbReference>
<evidence type="ECO:0000256" key="3">
    <source>
        <dbReference type="ARBA" id="ARBA00022692"/>
    </source>
</evidence>
<dbReference type="PROSITE" id="PS50850">
    <property type="entry name" value="MFS"/>
    <property type="match status" value="1"/>
</dbReference>
<evidence type="ECO:0000313" key="8">
    <source>
        <dbReference type="EMBL" id="PVY85237.1"/>
    </source>
</evidence>
<feature type="transmembrane region" description="Helical" evidence="6">
    <location>
        <begin position="277"/>
        <end position="293"/>
    </location>
</feature>
<keyword evidence="4 6" id="KW-1133">Transmembrane helix</keyword>
<evidence type="ECO:0000256" key="5">
    <source>
        <dbReference type="ARBA" id="ARBA00023136"/>
    </source>
</evidence>
<gene>
    <name evidence="8" type="ORF">C7384_10255</name>
</gene>
<evidence type="ECO:0000256" key="4">
    <source>
        <dbReference type="ARBA" id="ARBA00022989"/>
    </source>
</evidence>
<dbReference type="PANTHER" id="PTHR23523:SF2">
    <property type="entry name" value="2-NITROIMIDAZOLE TRANSPORTER"/>
    <property type="match status" value="1"/>
</dbReference>
<dbReference type="InterPro" id="IPR011701">
    <property type="entry name" value="MFS"/>
</dbReference>
<keyword evidence="5 6" id="KW-0472">Membrane</keyword>
<accession>A0A2U1DC43</accession>
<evidence type="ECO:0000256" key="2">
    <source>
        <dbReference type="ARBA" id="ARBA00022448"/>
    </source>
</evidence>
<feature type="transmembrane region" description="Helical" evidence="6">
    <location>
        <begin position="299"/>
        <end position="322"/>
    </location>
</feature>
<comment type="subcellular location">
    <subcellularLocation>
        <location evidence="1">Cell membrane</location>
        <topology evidence="1">Multi-pass membrane protein</topology>
    </subcellularLocation>
</comment>
<reference evidence="8 9" key="1">
    <citation type="submission" date="2018-04" db="EMBL/GenBank/DDBJ databases">
        <title>Genomic Encyclopedia of Type Strains, Phase IV (KMG-IV): sequencing the most valuable type-strain genomes for metagenomic binning, comparative biology and taxonomic classification.</title>
        <authorList>
            <person name="Goeker M."/>
        </authorList>
    </citation>
    <scope>NUCLEOTIDE SEQUENCE [LARGE SCALE GENOMIC DNA]</scope>
    <source>
        <strain evidence="8 9">DSM 28795</strain>
    </source>
</reference>
<evidence type="ECO:0000313" key="9">
    <source>
        <dbReference type="Proteomes" id="UP000245433"/>
    </source>
</evidence>
<comment type="caution">
    <text evidence="8">The sequence shown here is derived from an EMBL/GenBank/DDBJ whole genome shotgun (WGS) entry which is preliminary data.</text>
</comment>
<dbReference type="RefSeq" id="WP_165806767.1">
    <property type="nucleotide sequence ID" value="NZ_CAKOEW010000001.1"/>
</dbReference>
<feature type="domain" description="Major facilitator superfamily (MFS) profile" evidence="7">
    <location>
        <begin position="1"/>
        <end position="392"/>
    </location>
</feature>
<feature type="transmembrane region" description="Helical" evidence="6">
    <location>
        <begin position="43"/>
        <end position="61"/>
    </location>
</feature>
<dbReference type="GO" id="GO:0022857">
    <property type="term" value="F:transmembrane transporter activity"/>
    <property type="evidence" value="ECO:0007669"/>
    <property type="project" value="InterPro"/>
</dbReference>
<feature type="transmembrane region" description="Helical" evidence="6">
    <location>
        <begin position="246"/>
        <end position="265"/>
    </location>
</feature>
<protein>
    <submittedName>
        <fullName evidence="8">CP family cyanate transporter-like MFS transporter</fullName>
    </submittedName>
</protein>
<dbReference type="GO" id="GO:0005886">
    <property type="term" value="C:plasma membrane"/>
    <property type="evidence" value="ECO:0007669"/>
    <property type="project" value="UniProtKB-SubCell"/>
</dbReference>
<dbReference type="Gene3D" id="1.20.1250.20">
    <property type="entry name" value="MFS general substrate transporter like domains"/>
    <property type="match status" value="1"/>
</dbReference>
<dbReference type="SUPFAM" id="SSF103473">
    <property type="entry name" value="MFS general substrate transporter"/>
    <property type="match status" value="1"/>
</dbReference>
<evidence type="ECO:0000256" key="6">
    <source>
        <dbReference type="SAM" id="Phobius"/>
    </source>
</evidence>
<feature type="transmembrane region" description="Helical" evidence="6">
    <location>
        <begin position="130"/>
        <end position="150"/>
    </location>
</feature>
<dbReference type="Pfam" id="PF07690">
    <property type="entry name" value="MFS_1"/>
    <property type="match status" value="1"/>
</dbReference>
<keyword evidence="2" id="KW-0813">Transport</keyword>
<evidence type="ECO:0000259" key="7">
    <source>
        <dbReference type="PROSITE" id="PS50850"/>
    </source>
</evidence>
<feature type="transmembrane region" description="Helical" evidence="6">
    <location>
        <begin position="334"/>
        <end position="355"/>
    </location>
</feature>
<keyword evidence="3 6" id="KW-0812">Transmembrane</keyword>
<feature type="transmembrane region" description="Helical" evidence="6">
    <location>
        <begin position="367"/>
        <end position="387"/>
    </location>
</feature>
<dbReference type="InterPro" id="IPR036259">
    <property type="entry name" value="MFS_trans_sf"/>
</dbReference>